<proteinExistence type="predicted"/>
<organism evidence="2 3">
    <name type="scientific">Parasitella parasitica</name>
    <dbReference type="NCBI Taxonomy" id="35722"/>
    <lineage>
        <taxon>Eukaryota</taxon>
        <taxon>Fungi</taxon>
        <taxon>Fungi incertae sedis</taxon>
        <taxon>Mucoromycota</taxon>
        <taxon>Mucoromycotina</taxon>
        <taxon>Mucoromycetes</taxon>
        <taxon>Mucorales</taxon>
        <taxon>Mucorineae</taxon>
        <taxon>Mucoraceae</taxon>
        <taxon>Parasitella</taxon>
    </lineage>
</organism>
<keyword evidence="1" id="KW-0175">Coiled coil</keyword>
<gene>
    <name evidence="2" type="primary">PARPA_13901.1 scaffold 47386</name>
</gene>
<reference evidence="2 3" key="1">
    <citation type="submission" date="2014-09" db="EMBL/GenBank/DDBJ databases">
        <authorList>
            <person name="Ellenberger Sabrina"/>
        </authorList>
    </citation>
    <scope>NUCLEOTIDE SEQUENCE [LARGE SCALE GENOMIC DNA]</scope>
    <source>
        <strain evidence="2 3">CBS 412.66</strain>
    </source>
</reference>
<dbReference type="AlphaFoldDB" id="A0A0B7NVK9"/>
<keyword evidence="3" id="KW-1185">Reference proteome</keyword>
<feature type="coiled-coil region" evidence="1">
    <location>
        <begin position="50"/>
        <end position="77"/>
    </location>
</feature>
<dbReference type="Proteomes" id="UP000054107">
    <property type="component" value="Unassembled WGS sequence"/>
</dbReference>
<accession>A0A0B7NVK9</accession>
<evidence type="ECO:0000313" key="3">
    <source>
        <dbReference type="Proteomes" id="UP000054107"/>
    </source>
</evidence>
<dbReference type="EMBL" id="LN734054">
    <property type="protein sequence ID" value="CEP19585.1"/>
    <property type="molecule type" value="Genomic_DNA"/>
</dbReference>
<name>A0A0B7NVK9_9FUNG</name>
<protein>
    <submittedName>
        <fullName evidence="2">Uncharacterized protein</fullName>
    </submittedName>
</protein>
<evidence type="ECO:0000256" key="1">
    <source>
        <dbReference type="SAM" id="Coils"/>
    </source>
</evidence>
<sequence>MYAYYLISTMPPIRKPTLSVSHDEEYTRPVASATNISVCAADDAAALARKRKARAKKKNYQRKHKRFKEDVIKLINRQERSLRPCLFAFPAFIKSSEEDIKVKTLISPLKGTVSAEEADEIRVKYNLLE</sequence>
<evidence type="ECO:0000313" key="2">
    <source>
        <dbReference type="EMBL" id="CEP19585.1"/>
    </source>
</evidence>